<accession>A0A4Y8Q6E3</accession>
<dbReference type="CDD" id="cd13124">
    <property type="entry name" value="MATE_SpoVB_like"/>
    <property type="match status" value="1"/>
</dbReference>
<feature type="transmembrane region" description="Helical" evidence="6">
    <location>
        <begin position="189"/>
        <end position="207"/>
    </location>
</feature>
<feature type="transmembrane region" description="Helical" evidence="6">
    <location>
        <begin position="126"/>
        <end position="144"/>
    </location>
</feature>
<feature type="transmembrane region" description="Helical" evidence="6">
    <location>
        <begin position="267"/>
        <end position="287"/>
    </location>
</feature>
<keyword evidence="4 6" id="KW-1133">Transmembrane helix</keyword>
<dbReference type="Pfam" id="PF01943">
    <property type="entry name" value="Polysacc_synt"/>
    <property type="match status" value="1"/>
</dbReference>
<evidence type="ECO:0000256" key="6">
    <source>
        <dbReference type="SAM" id="Phobius"/>
    </source>
</evidence>
<keyword evidence="5 6" id="KW-0472">Membrane</keyword>
<reference evidence="7 8" key="1">
    <citation type="submission" date="2017-03" db="EMBL/GenBank/DDBJ databases">
        <title>Isolation of Levoglucosan Utilizing Bacteria.</title>
        <authorList>
            <person name="Arya A.S."/>
        </authorList>
    </citation>
    <scope>NUCLEOTIDE SEQUENCE [LARGE SCALE GENOMIC DNA]</scope>
    <source>
        <strain evidence="7 8">MEC069</strain>
    </source>
</reference>
<dbReference type="InterPro" id="IPR002797">
    <property type="entry name" value="Polysacc_synth"/>
</dbReference>
<keyword evidence="2" id="KW-1003">Cell membrane</keyword>
<proteinExistence type="predicted"/>
<sequence>MTKDSLVKGTLILTVAALVARFLGVFQRIPLVHLLGDAGMGSYTIAFNLYSTLLVIATAGIPSALSKLIAEKTALGRQAEADRIYRAAIWFALGAGVVMAALLYALAPFYAENISGDPRAVLATRAIAPALLMFPLIAIMRGYFQGRRHMMPNGVSQVVEQVFRLITAVGLAYALLGVSAEWAVAGASFGGVTGGIAALAVMAYYAMKLARSDAAAGAAAGAAPGQAAVAAGGDGAVVPLPVGGSGGAAVPGEPQGRLGYGAIYASLLRLAVPIVIFSVTVTLVYNIDSSIIIPLLKGRFGEQGALELLGILGGRAQSLAGIPIILAIALSQSVVPIISAAYSRKELDTVGRQTTRVLQLSLLSGLPAVLMISVAARPLDGFIFGYENSAMGLSHGPSMIALLTLSAMFQIVMQTSGAVLMGMGRMKPLMQHVAYGIAVKLLGSFALAPWLGIYGIILSTGLCFIVMTAFNLRSLRKEIRFNVLGKRWSGLLLTSAVMAAAGLLVEMATHRYLDTGIARMTEGINAVLVCGVMLILYPLLLMATKVVTKDDVKSFPAPLQKLIARAGRLLGRRSG</sequence>
<dbReference type="OrthoDB" id="9775950at2"/>
<gene>
    <name evidence="7" type="ORF">B5M42_06610</name>
</gene>
<feature type="transmembrane region" description="Helical" evidence="6">
    <location>
        <begin position="360"/>
        <end position="379"/>
    </location>
</feature>
<organism evidence="7 8">
    <name type="scientific">Paenibacillus athensensis</name>
    <dbReference type="NCBI Taxonomy" id="1967502"/>
    <lineage>
        <taxon>Bacteria</taxon>
        <taxon>Bacillati</taxon>
        <taxon>Bacillota</taxon>
        <taxon>Bacilli</taxon>
        <taxon>Bacillales</taxon>
        <taxon>Paenibacillaceae</taxon>
        <taxon>Paenibacillus</taxon>
    </lineage>
</organism>
<feature type="transmembrane region" description="Helical" evidence="6">
    <location>
        <begin position="456"/>
        <end position="475"/>
    </location>
</feature>
<feature type="transmembrane region" description="Helical" evidence="6">
    <location>
        <begin position="433"/>
        <end position="450"/>
    </location>
</feature>
<feature type="transmembrane region" description="Helical" evidence="6">
    <location>
        <begin position="524"/>
        <end position="543"/>
    </location>
</feature>
<protein>
    <submittedName>
        <fullName evidence="7">Uncharacterized protein</fullName>
    </submittedName>
</protein>
<dbReference type="GO" id="GO:0005886">
    <property type="term" value="C:plasma membrane"/>
    <property type="evidence" value="ECO:0007669"/>
    <property type="project" value="UniProtKB-SubCell"/>
</dbReference>
<dbReference type="InterPro" id="IPR024923">
    <property type="entry name" value="PG_synth_SpoVB"/>
</dbReference>
<name>A0A4Y8Q6E3_9BACL</name>
<feature type="transmembrane region" description="Helical" evidence="6">
    <location>
        <begin position="12"/>
        <end position="31"/>
    </location>
</feature>
<dbReference type="RefSeq" id="WP_134750989.1">
    <property type="nucleotide sequence ID" value="NZ_MYFO02000006.1"/>
</dbReference>
<evidence type="ECO:0000313" key="8">
    <source>
        <dbReference type="Proteomes" id="UP000298246"/>
    </source>
</evidence>
<feature type="transmembrane region" description="Helical" evidence="6">
    <location>
        <begin position="487"/>
        <end position="504"/>
    </location>
</feature>
<dbReference type="InterPro" id="IPR050833">
    <property type="entry name" value="Poly_Biosynth_Transport"/>
</dbReference>
<keyword evidence="8" id="KW-1185">Reference proteome</keyword>
<feature type="transmembrane region" description="Helical" evidence="6">
    <location>
        <begin position="319"/>
        <end position="339"/>
    </location>
</feature>
<dbReference type="Proteomes" id="UP000298246">
    <property type="component" value="Unassembled WGS sequence"/>
</dbReference>
<evidence type="ECO:0000256" key="5">
    <source>
        <dbReference type="ARBA" id="ARBA00023136"/>
    </source>
</evidence>
<feature type="transmembrane region" description="Helical" evidence="6">
    <location>
        <begin position="399"/>
        <end position="421"/>
    </location>
</feature>
<feature type="transmembrane region" description="Helical" evidence="6">
    <location>
        <begin position="165"/>
        <end position="183"/>
    </location>
</feature>
<evidence type="ECO:0000256" key="3">
    <source>
        <dbReference type="ARBA" id="ARBA00022692"/>
    </source>
</evidence>
<keyword evidence="3 6" id="KW-0812">Transmembrane</keyword>
<dbReference type="PIRSF" id="PIRSF038958">
    <property type="entry name" value="PG_synth_SpoVB"/>
    <property type="match status" value="1"/>
</dbReference>
<evidence type="ECO:0000256" key="4">
    <source>
        <dbReference type="ARBA" id="ARBA00022989"/>
    </source>
</evidence>
<dbReference type="PANTHER" id="PTHR30250:SF21">
    <property type="entry name" value="LIPID II FLIPPASE MURJ"/>
    <property type="match status" value="1"/>
</dbReference>
<comment type="subcellular location">
    <subcellularLocation>
        <location evidence="1">Cell membrane</location>
        <topology evidence="1">Multi-pass membrane protein</topology>
    </subcellularLocation>
</comment>
<evidence type="ECO:0000256" key="2">
    <source>
        <dbReference type="ARBA" id="ARBA00022475"/>
    </source>
</evidence>
<evidence type="ECO:0000256" key="1">
    <source>
        <dbReference type="ARBA" id="ARBA00004651"/>
    </source>
</evidence>
<feature type="transmembrane region" description="Helical" evidence="6">
    <location>
        <begin position="87"/>
        <end position="106"/>
    </location>
</feature>
<comment type="caution">
    <text evidence="7">The sequence shown here is derived from an EMBL/GenBank/DDBJ whole genome shotgun (WGS) entry which is preliminary data.</text>
</comment>
<dbReference type="PANTHER" id="PTHR30250">
    <property type="entry name" value="PST FAMILY PREDICTED COLANIC ACID TRANSPORTER"/>
    <property type="match status" value="1"/>
</dbReference>
<evidence type="ECO:0000313" key="7">
    <source>
        <dbReference type="EMBL" id="TFE89758.1"/>
    </source>
</evidence>
<feature type="transmembrane region" description="Helical" evidence="6">
    <location>
        <begin position="43"/>
        <end position="66"/>
    </location>
</feature>
<dbReference type="AlphaFoldDB" id="A0A4Y8Q6E3"/>
<dbReference type="EMBL" id="MYFO01000006">
    <property type="protein sequence ID" value="TFE89758.1"/>
    <property type="molecule type" value="Genomic_DNA"/>
</dbReference>